<dbReference type="Pfam" id="PF13701">
    <property type="entry name" value="DDE_Tnp_1_4"/>
    <property type="match status" value="1"/>
</dbReference>
<organism evidence="5 8">
    <name type="scientific">Lactiplantibacillus pentosus</name>
    <name type="common">Lactobacillus pentosus</name>
    <dbReference type="NCBI Taxonomy" id="1589"/>
    <lineage>
        <taxon>Bacteria</taxon>
        <taxon>Bacillati</taxon>
        <taxon>Bacillota</taxon>
        <taxon>Bacilli</taxon>
        <taxon>Lactobacillales</taxon>
        <taxon>Lactobacillaceae</taxon>
        <taxon>Lactiplantibacillus</taxon>
    </lineage>
</organism>
<feature type="domain" description="Transposase DDE" evidence="1">
    <location>
        <begin position="4"/>
        <end position="59"/>
    </location>
</feature>
<proteinExistence type="predicted"/>
<dbReference type="EMBL" id="RDCL01000033">
    <property type="protein sequence ID" value="RMW56547.1"/>
    <property type="molecule type" value="Genomic_DNA"/>
</dbReference>
<dbReference type="AlphaFoldDB" id="A0A2S9VJ34"/>
<reference evidence="3 6" key="1">
    <citation type="submission" date="2018-03" db="EMBL/GenBank/DDBJ databases">
        <title>Draft Genome Sequences of six Lactobacillus pentosus Strains Isolated from Brines of Traditionally Fermented Spanish-Style Green Table Olives.</title>
        <authorList>
            <person name="Calero-Delgado B."/>
            <person name="Martin-Platero A.M."/>
            <person name="Perez-Pulido A.J."/>
            <person name="Benitez-Cabello A."/>
            <person name="Casimiro-Soriguer C.S."/>
            <person name="Martinez-Bueno M."/>
            <person name="Arroyo-Lopez F.N."/>
            <person name="Rodriguez-Gomez F."/>
            <person name="Bautista-Gallego J."/>
            <person name="Garrido-Fernandez A."/>
            <person name="Jimenez-Diaz R."/>
        </authorList>
    </citation>
    <scope>NUCLEOTIDE SEQUENCE [LARGE SCALE GENOMIC DNA]</scope>
    <source>
        <strain evidence="3 6">IG2</strain>
    </source>
</reference>
<evidence type="ECO:0000313" key="6">
    <source>
        <dbReference type="Proteomes" id="UP000238378"/>
    </source>
</evidence>
<evidence type="ECO:0000313" key="8">
    <source>
        <dbReference type="Proteomes" id="UP000281061"/>
    </source>
</evidence>
<evidence type="ECO:0000313" key="2">
    <source>
        <dbReference type="EMBL" id="MDT6989592.1"/>
    </source>
</evidence>
<evidence type="ECO:0000259" key="1">
    <source>
        <dbReference type="Pfam" id="PF13701"/>
    </source>
</evidence>
<dbReference type="Proteomes" id="UP000281061">
    <property type="component" value="Unassembled WGS sequence"/>
</dbReference>
<comment type="caution">
    <text evidence="5">The sequence shown here is derived from an EMBL/GenBank/DDBJ whole genome shotgun (WGS) entry which is preliminary data.</text>
</comment>
<dbReference type="InterPro" id="IPR025668">
    <property type="entry name" value="Tnp_DDE_dom"/>
</dbReference>
<dbReference type="EMBL" id="JAVLAQ010000001">
    <property type="protein sequence ID" value="MDT6989592.1"/>
    <property type="molecule type" value="Genomic_DNA"/>
</dbReference>
<accession>A0A2S9VJ34</accession>
<evidence type="ECO:0000313" key="5">
    <source>
        <dbReference type="EMBL" id="RMW56547.1"/>
    </source>
</evidence>
<sequence length="138" mass="15874">MFKRRNQQILILDIDSTQADTYGKQEAAGYNAHYGIDGFHPILIFDSITGILLAVRQRPAIYDLCEETGCQFLVKLKHNSRLTDLVQHQVTYDDNTDFSMAETQIFELDYQVETWLKPYWVAAQDTRNGGSLFMTTSQ</sequence>
<reference evidence="7 8" key="2">
    <citation type="submission" date="2018-10" db="EMBL/GenBank/DDBJ databases">
        <title>Genome sequences of five Lactobacillus pentosus strains isolated from brines of traditionally fermented spanish-style green table olives and differences between them.</title>
        <authorList>
            <person name="Jimenez Diaz R."/>
        </authorList>
    </citation>
    <scope>NUCLEOTIDE SEQUENCE [LARGE SCALE GENOMIC DNA]</scope>
    <source>
        <strain evidence="4 7">IG10</strain>
        <strain evidence="5 8">IG8</strain>
    </source>
</reference>
<dbReference type="EMBL" id="RDCJ01000032">
    <property type="protein sequence ID" value="RMW51012.1"/>
    <property type="molecule type" value="Genomic_DNA"/>
</dbReference>
<keyword evidence="6" id="KW-1185">Reference proteome</keyword>
<evidence type="ECO:0000313" key="7">
    <source>
        <dbReference type="Proteomes" id="UP000276249"/>
    </source>
</evidence>
<evidence type="ECO:0000313" key="4">
    <source>
        <dbReference type="EMBL" id="RMW51012.1"/>
    </source>
</evidence>
<reference evidence="2" key="3">
    <citation type="submission" date="2023-08" db="EMBL/GenBank/DDBJ databases">
        <authorList>
            <person name="Page C.A."/>
            <person name="Perez-Diaz I.M."/>
        </authorList>
    </citation>
    <scope>NUCLEOTIDE SEQUENCE</scope>
    <source>
        <strain evidence="2">7.8.46</strain>
    </source>
</reference>
<protein>
    <submittedName>
        <fullName evidence="2">Transposase</fullName>
    </submittedName>
</protein>
<evidence type="ECO:0000313" key="3">
    <source>
        <dbReference type="EMBL" id="PRO94789.1"/>
    </source>
</evidence>
<dbReference type="Proteomes" id="UP001267003">
    <property type="component" value="Unassembled WGS sequence"/>
</dbReference>
<gene>
    <name evidence="3" type="ORF">C6Y08_08150</name>
    <name evidence="5" type="ORF">D6U17_02850</name>
    <name evidence="4" type="ORF">D6U18_02555</name>
    <name evidence="2" type="ORF">RI536_05675</name>
</gene>
<dbReference type="EMBL" id="PVOB01000139">
    <property type="protein sequence ID" value="PRO94789.1"/>
    <property type="molecule type" value="Genomic_DNA"/>
</dbReference>
<dbReference type="RefSeq" id="WP_105920994.1">
    <property type="nucleotide sequence ID" value="NZ_CP115741.1"/>
</dbReference>
<dbReference type="Proteomes" id="UP000238378">
    <property type="component" value="Unassembled WGS sequence"/>
</dbReference>
<name>A0A2S9VJ34_LACPE</name>
<dbReference type="Proteomes" id="UP000276249">
    <property type="component" value="Unassembled WGS sequence"/>
</dbReference>